<dbReference type="Proteomes" id="UP001596512">
    <property type="component" value="Unassembled WGS sequence"/>
</dbReference>
<reference evidence="6" key="1">
    <citation type="journal article" date="2019" name="Int. J. Syst. Evol. Microbiol.">
        <title>The Global Catalogue of Microorganisms (GCM) 10K type strain sequencing project: providing services to taxonomists for standard genome sequencing and annotation.</title>
        <authorList>
            <consortium name="The Broad Institute Genomics Platform"/>
            <consortium name="The Broad Institute Genome Sequencing Center for Infectious Disease"/>
            <person name="Wu L."/>
            <person name="Ma J."/>
        </authorList>
    </citation>
    <scope>NUCLEOTIDE SEQUENCE [LARGE SCALE GENOMIC DNA]</scope>
    <source>
        <strain evidence="6">JCM 17695</strain>
    </source>
</reference>
<gene>
    <name evidence="5" type="ORF">ACFQV2_13890</name>
</gene>
<comment type="caution">
    <text evidence="5">The sequence shown here is derived from an EMBL/GenBank/DDBJ whole genome shotgun (WGS) entry which is preliminary data.</text>
</comment>
<dbReference type="InterPro" id="IPR019844">
    <property type="entry name" value="CSD_CS"/>
</dbReference>
<dbReference type="InterPro" id="IPR012156">
    <property type="entry name" value="Cold_shock_CspA"/>
</dbReference>
<comment type="subcellular location">
    <subcellularLocation>
        <location evidence="1 3">Cytoplasm</location>
    </subcellularLocation>
</comment>
<dbReference type="InterPro" id="IPR012340">
    <property type="entry name" value="NA-bd_OB-fold"/>
</dbReference>
<dbReference type="SMART" id="SM00357">
    <property type="entry name" value="CSP"/>
    <property type="match status" value="1"/>
</dbReference>
<dbReference type="InterPro" id="IPR011129">
    <property type="entry name" value="CSD"/>
</dbReference>
<evidence type="ECO:0000313" key="5">
    <source>
        <dbReference type="EMBL" id="MFC7614450.1"/>
    </source>
</evidence>
<evidence type="ECO:0000256" key="3">
    <source>
        <dbReference type="RuleBase" id="RU000408"/>
    </source>
</evidence>
<dbReference type="PIRSF" id="PIRSF002599">
    <property type="entry name" value="Cold_shock_A"/>
    <property type="match status" value="1"/>
</dbReference>
<evidence type="ECO:0000256" key="1">
    <source>
        <dbReference type="ARBA" id="ARBA00004496"/>
    </source>
</evidence>
<evidence type="ECO:0000256" key="2">
    <source>
        <dbReference type="ARBA" id="ARBA00022490"/>
    </source>
</evidence>
<dbReference type="PANTHER" id="PTHR11544">
    <property type="entry name" value="COLD SHOCK DOMAIN CONTAINING PROTEINS"/>
    <property type="match status" value="1"/>
</dbReference>
<organism evidence="5 6">
    <name type="scientific">Actinokineospora soli</name>
    <dbReference type="NCBI Taxonomy" id="1048753"/>
    <lineage>
        <taxon>Bacteria</taxon>
        <taxon>Bacillati</taxon>
        <taxon>Actinomycetota</taxon>
        <taxon>Actinomycetes</taxon>
        <taxon>Pseudonocardiales</taxon>
        <taxon>Pseudonocardiaceae</taxon>
        <taxon>Actinokineospora</taxon>
    </lineage>
</organism>
<proteinExistence type="predicted"/>
<dbReference type="EMBL" id="JBHTEY010000004">
    <property type="protein sequence ID" value="MFC7614450.1"/>
    <property type="molecule type" value="Genomic_DNA"/>
</dbReference>
<name>A0ABW2TL09_9PSEU</name>
<keyword evidence="2" id="KW-0963">Cytoplasm</keyword>
<dbReference type="InterPro" id="IPR002059">
    <property type="entry name" value="CSP_DNA-bd"/>
</dbReference>
<sequence>MALGTVKWFNGAKGFGFITPAEGGADLFFHHTEIEGTPIALNDDQPVEYELGEGRKGPQANAVRTR</sequence>
<keyword evidence="6" id="KW-1185">Reference proteome</keyword>
<evidence type="ECO:0000259" key="4">
    <source>
        <dbReference type="PROSITE" id="PS51857"/>
    </source>
</evidence>
<dbReference type="CDD" id="cd04458">
    <property type="entry name" value="CSP_CDS"/>
    <property type="match status" value="1"/>
</dbReference>
<dbReference type="InterPro" id="IPR050181">
    <property type="entry name" value="Cold_shock_domain"/>
</dbReference>
<accession>A0ABW2TL09</accession>
<dbReference type="SUPFAM" id="SSF50249">
    <property type="entry name" value="Nucleic acid-binding proteins"/>
    <property type="match status" value="1"/>
</dbReference>
<dbReference type="PROSITE" id="PS51857">
    <property type="entry name" value="CSD_2"/>
    <property type="match status" value="1"/>
</dbReference>
<protein>
    <submittedName>
        <fullName evidence="5">Cold-shock protein</fullName>
    </submittedName>
</protein>
<dbReference type="Gene3D" id="2.40.50.140">
    <property type="entry name" value="Nucleic acid-binding proteins"/>
    <property type="match status" value="1"/>
</dbReference>
<evidence type="ECO:0000313" key="6">
    <source>
        <dbReference type="Proteomes" id="UP001596512"/>
    </source>
</evidence>
<dbReference type="PROSITE" id="PS00352">
    <property type="entry name" value="CSD_1"/>
    <property type="match status" value="1"/>
</dbReference>
<dbReference type="PRINTS" id="PR00050">
    <property type="entry name" value="COLDSHOCK"/>
</dbReference>
<dbReference type="Pfam" id="PF00313">
    <property type="entry name" value="CSD"/>
    <property type="match status" value="1"/>
</dbReference>
<feature type="domain" description="CSD" evidence="4">
    <location>
        <begin position="1"/>
        <end position="65"/>
    </location>
</feature>